<keyword evidence="3" id="KW-1185">Reference proteome</keyword>
<dbReference type="EMBL" id="KK104934">
    <property type="protein sequence ID" value="KIY93237.1"/>
    <property type="molecule type" value="Genomic_DNA"/>
</dbReference>
<feature type="non-terminal residue" evidence="2">
    <location>
        <position position="239"/>
    </location>
</feature>
<feature type="region of interest" description="Disordered" evidence="1">
    <location>
        <begin position="99"/>
        <end position="172"/>
    </location>
</feature>
<feature type="compositionally biased region" description="Gly residues" evidence="1">
    <location>
        <begin position="116"/>
        <end position="126"/>
    </location>
</feature>
<evidence type="ECO:0000256" key="1">
    <source>
        <dbReference type="SAM" id="MobiDB-lite"/>
    </source>
</evidence>
<protein>
    <submittedName>
        <fullName evidence="2">Uncharacterized protein</fullName>
    </submittedName>
</protein>
<feature type="compositionally biased region" description="Low complexity" evidence="1">
    <location>
        <begin position="127"/>
        <end position="141"/>
    </location>
</feature>
<gene>
    <name evidence="2" type="ORF">MNEG_14725</name>
</gene>
<feature type="compositionally biased region" description="Basic and acidic residues" evidence="1">
    <location>
        <begin position="142"/>
        <end position="171"/>
    </location>
</feature>
<dbReference type="Gene3D" id="1.10.10.60">
    <property type="entry name" value="Homeodomain-like"/>
    <property type="match status" value="1"/>
</dbReference>
<dbReference type="STRING" id="145388.A0A0D2IZG4"/>
<name>A0A0D2IZG4_9CHLO</name>
<accession>A0A0D2IZG4</accession>
<dbReference type="RefSeq" id="XP_013892257.1">
    <property type="nucleotide sequence ID" value="XM_014036803.1"/>
</dbReference>
<organism evidence="2 3">
    <name type="scientific">Monoraphidium neglectum</name>
    <dbReference type="NCBI Taxonomy" id="145388"/>
    <lineage>
        <taxon>Eukaryota</taxon>
        <taxon>Viridiplantae</taxon>
        <taxon>Chlorophyta</taxon>
        <taxon>core chlorophytes</taxon>
        <taxon>Chlorophyceae</taxon>
        <taxon>CS clade</taxon>
        <taxon>Sphaeropleales</taxon>
        <taxon>Selenastraceae</taxon>
        <taxon>Monoraphidium</taxon>
    </lineage>
</organism>
<evidence type="ECO:0000313" key="2">
    <source>
        <dbReference type="EMBL" id="KIY93237.1"/>
    </source>
</evidence>
<dbReference type="AlphaFoldDB" id="A0A0D2IZG4"/>
<proteinExistence type="predicted"/>
<reference evidence="2 3" key="1">
    <citation type="journal article" date="2013" name="BMC Genomics">
        <title>Reconstruction of the lipid metabolism for the microalga Monoraphidium neglectum from its genome sequence reveals characteristics suitable for biofuel production.</title>
        <authorList>
            <person name="Bogen C."/>
            <person name="Al-Dilaimi A."/>
            <person name="Albersmeier A."/>
            <person name="Wichmann J."/>
            <person name="Grundmann M."/>
            <person name="Rupp O."/>
            <person name="Lauersen K.J."/>
            <person name="Blifernez-Klassen O."/>
            <person name="Kalinowski J."/>
            <person name="Goesmann A."/>
            <person name="Mussgnug J.H."/>
            <person name="Kruse O."/>
        </authorList>
    </citation>
    <scope>NUCLEOTIDE SEQUENCE [LARGE SCALE GENOMIC DNA]</scope>
    <source>
        <strain evidence="2 3">SAG 48.87</strain>
    </source>
</reference>
<dbReference type="KEGG" id="mng:MNEG_14725"/>
<sequence length="239" mass="24503">MQRLGFLHLLSRKVTEFGDRPPEKFTVGDGPRKELLAKGGGSWSAQHDLGLLRGILTHGYGNWGAIIADRALSVAGPLRAELGLDPAYPRTIISAARESTRREAARAGGQPSEDAGAGGSGGGGGADAVVKAEPGAAVGGVKVEEGQREGLKEEGDVKEEGPEGKEGKEGVEGAEDEEAMILEATAAAEAAAAACGDPSAAAAIRAAFAQAASELRGLAAREREWLARRAALLSEALQF</sequence>
<dbReference type="Proteomes" id="UP000054498">
    <property type="component" value="Unassembled WGS sequence"/>
</dbReference>
<dbReference type="GeneID" id="25732315"/>
<evidence type="ECO:0000313" key="3">
    <source>
        <dbReference type="Proteomes" id="UP000054498"/>
    </source>
</evidence>